<evidence type="ECO:0000256" key="1">
    <source>
        <dbReference type="ARBA" id="ARBA00006330"/>
    </source>
</evidence>
<dbReference type="NCBIfam" id="TIGR01484">
    <property type="entry name" value="HAD-SF-IIB"/>
    <property type="match status" value="1"/>
</dbReference>
<dbReference type="SUPFAM" id="SSF56784">
    <property type="entry name" value="HAD-like"/>
    <property type="match status" value="1"/>
</dbReference>
<proteinExistence type="inferred from homology"/>
<dbReference type="PANTHER" id="PTHR10788:SF106">
    <property type="entry name" value="BCDNA.GH08860"/>
    <property type="match status" value="1"/>
</dbReference>
<dbReference type="InterPro" id="IPR036412">
    <property type="entry name" value="HAD-like_sf"/>
</dbReference>
<dbReference type="Pfam" id="PF02358">
    <property type="entry name" value="Trehalose_PPase"/>
    <property type="match status" value="1"/>
</dbReference>
<dbReference type="InterPro" id="IPR001830">
    <property type="entry name" value="Glyco_trans_20"/>
</dbReference>
<dbReference type="Gene3D" id="3.40.50.1000">
    <property type="entry name" value="HAD superfamily/HAD-like"/>
    <property type="match status" value="1"/>
</dbReference>
<comment type="similarity">
    <text evidence="2">Belongs to the glycosyltransferase 20 family.</text>
</comment>
<dbReference type="NCBIfam" id="TIGR00685">
    <property type="entry name" value="T6PP"/>
    <property type="match status" value="1"/>
</dbReference>
<dbReference type="NCBIfam" id="NF011071">
    <property type="entry name" value="PRK14501.1"/>
    <property type="match status" value="1"/>
</dbReference>
<dbReference type="SUPFAM" id="SSF53756">
    <property type="entry name" value="UDP-Glycosyltransferase/glycogen phosphorylase"/>
    <property type="match status" value="1"/>
</dbReference>
<protein>
    <submittedName>
        <fullName evidence="3">Bifunctional alpha,alpha-trehalose-phosphate synthase (UDP-forming)/trehalose-phosphatase</fullName>
    </submittedName>
</protein>
<dbReference type="GO" id="GO:0004805">
    <property type="term" value="F:trehalose-phosphatase activity"/>
    <property type="evidence" value="ECO:0007669"/>
    <property type="project" value="TreeGrafter"/>
</dbReference>
<dbReference type="OrthoDB" id="9761633at2"/>
<dbReference type="GO" id="GO:0005829">
    <property type="term" value="C:cytosol"/>
    <property type="evidence" value="ECO:0007669"/>
    <property type="project" value="TreeGrafter"/>
</dbReference>
<dbReference type="CDD" id="cd03788">
    <property type="entry name" value="GT20_TPS"/>
    <property type="match status" value="1"/>
</dbReference>
<dbReference type="CDD" id="cd01627">
    <property type="entry name" value="HAD_TPP"/>
    <property type="match status" value="1"/>
</dbReference>
<keyword evidence="4" id="KW-1185">Reference proteome</keyword>
<dbReference type="PANTHER" id="PTHR10788">
    <property type="entry name" value="TREHALOSE-6-PHOSPHATE SYNTHASE"/>
    <property type="match status" value="1"/>
</dbReference>
<gene>
    <name evidence="3" type="ORF">FPZ43_13890</name>
</gene>
<dbReference type="GO" id="GO:0003825">
    <property type="term" value="F:alpha,alpha-trehalose-phosphate synthase (UDP-forming) activity"/>
    <property type="evidence" value="ECO:0007669"/>
    <property type="project" value="TreeGrafter"/>
</dbReference>
<reference evidence="3 4" key="1">
    <citation type="submission" date="2019-07" db="EMBL/GenBank/DDBJ databases">
        <authorList>
            <person name="Kim J."/>
        </authorList>
    </citation>
    <scope>NUCLEOTIDE SEQUENCE [LARGE SCALE GENOMIC DNA]</scope>
    <source>
        <strain evidence="4">dk17</strain>
    </source>
</reference>
<dbReference type="InterPro" id="IPR003337">
    <property type="entry name" value="Trehalose_PPase"/>
</dbReference>
<dbReference type="EMBL" id="VOEJ01000006">
    <property type="protein sequence ID" value="TWR27557.1"/>
    <property type="molecule type" value="Genomic_DNA"/>
</dbReference>
<dbReference type="InterPro" id="IPR006379">
    <property type="entry name" value="HAD-SF_hydro_IIB"/>
</dbReference>
<evidence type="ECO:0000313" key="4">
    <source>
        <dbReference type="Proteomes" id="UP000320042"/>
    </source>
</evidence>
<accession>A0A563U876</accession>
<comment type="caution">
    <text evidence="3">The sequence shown here is derived from an EMBL/GenBank/DDBJ whole genome shotgun (WGS) entry which is preliminary data.</text>
</comment>
<dbReference type="Gene3D" id="3.30.70.1020">
    <property type="entry name" value="Trehalose-6-phosphate phosphatase related protein, domain 2"/>
    <property type="match status" value="1"/>
</dbReference>
<evidence type="ECO:0000256" key="2">
    <source>
        <dbReference type="ARBA" id="ARBA00008799"/>
    </source>
</evidence>
<dbReference type="InterPro" id="IPR023214">
    <property type="entry name" value="HAD_sf"/>
</dbReference>
<dbReference type="Proteomes" id="UP000320042">
    <property type="component" value="Unassembled WGS sequence"/>
</dbReference>
<organism evidence="3 4">
    <name type="scientific">Mucilaginibacter pallidiroseus</name>
    <dbReference type="NCBI Taxonomy" id="2599295"/>
    <lineage>
        <taxon>Bacteria</taxon>
        <taxon>Pseudomonadati</taxon>
        <taxon>Bacteroidota</taxon>
        <taxon>Sphingobacteriia</taxon>
        <taxon>Sphingobacteriales</taxon>
        <taxon>Sphingobacteriaceae</taxon>
        <taxon>Mucilaginibacter</taxon>
    </lineage>
</organism>
<dbReference type="AlphaFoldDB" id="A0A563U876"/>
<evidence type="ECO:0000313" key="3">
    <source>
        <dbReference type="EMBL" id="TWR27557.1"/>
    </source>
</evidence>
<name>A0A563U876_9SPHI</name>
<dbReference type="RefSeq" id="WP_146382523.1">
    <property type="nucleotide sequence ID" value="NZ_VOEJ01000006.1"/>
</dbReference>
<comment type="similarity">
    <text evidence="1">In the C-terminal section; belongs to the trehalose phosphatase family.</text>
</comment>
<sequence>MSKLFIISNRLPITIEKKGDKLSYRQSSGGLVSAVSAYLDQEGQRTFTKKVWVGVSECSEQEWQTVSDTFTADYDFHPIFAAQKTYDQYYNGFANSVLWPLFHYFPSYADYQPQFFEAYKKINHNFADDLANQLNPEDTVWIHDYHLLPLAALLCKRNPKLTIGLFLHIPFPSYELFRAMPNDWQHEIIEGMLGADLVGFHTNDYRDHFLNCVSKITQAKVQDQIIHLNGRQIKTGAFPIGIDYDQFNSAYNNEGVVAKRNEHLHMKQDKKLIFSVDRLDYTKGVFSRLKGYREFLLQNPGYIGKVIFALVVIPSRDNISRYAERKKIIDEYVGNLNSRFGNIGWQPVVYQYGHLSFDELIALYTACDIALITPLRDGMNLVAKEFVASRKDKRGVLVLSEMAGAADELPEALIINPNDRKEIGDMIRRGLEMPRAEQEDRMAAMQARISSYNVVDWARDFFNRLKDAKAGQLQLRENIMDNFDKAKILDRYSSATDRLILLDYDGTLAPFAKEPGMARPSDEVLQILTKLSADNHNKVYIVSGRDSDTLQGWLGHLPIGIIAEHGAKVKHMGQAWGSFGSDQVKDKLQTVYKMMQGYVDACPGSFIEEKDFSLAWHYRKADPVTGPLKAARLLQDLQKSADTRVLSLLDGHKVIEVKGGNTDKGQAIEQLMTGHTYDFILCIGDDQTDEDMFRKLAGVANAFTIKVGAEESLAAYNLLTPYLVHALLQTLSQRMQPA</sequence>
<dbReference type="GO" id="GO:0005992">
    <property type="term" value="P:trehalose biosynthetic process"/>
    <property type="evidence" value="ECO:0007669"/>
    <property type="project" value="InterPro"/>
</dbReference>
<dbReference type="Pfam" id="PF00982">
    <property type="entry name" value="Glyco_transf_20"/>
    <property type="match status" value="1"/>
</dbReference>
<dbReference type="Gene3D" id="3.40.50.2000">
    <property type="entry name" value="Glycogen Phosphorylase B"/>
    <property type="match status" value="2"/>
</dbReference>